<reference evidence="2" key="1">
    <citation type="submission" date="2022-06" db="EMBL/GenBank/DDBJ databases">
        <authorList>
            <consortium name="SYNGENTA / RWTH Aachen University"/>
        </authorList>
    </citation>
    <scope>NUCLEOTIDE SEQUENCE</scope>
</reference>
<keyword evidence="3" id="KW-1185">Reference proteome</keyword>
<keyword evidence="1" id="KW-0472">Membrane</keyword>
<proteinExistence type="predicted"/>
<comment type="caution">
    <text evidence="2">The sequence shown here is derived from an EMBL/GenBank/DDBJ whole genome shotgun (WGS) entry which is preliminary data.</text>
</comment>
<keyword evidence="1" id="KW-1133">Transmembrane helix</keyword>
<dbReference type="Proteomes" id="UP001153365">
    <property type="component" value="Unassembled WGS sequence"/>
</dbReference>
<feature type="transmembrane region" description="Helical" evidence="1">
    <location>
        <begin position="205"/>
        <end position="229"/>
    </location>
</feature>
<name>A0AAV0ATH3_PHAPC</name>
<organism evidence="2 3">
    <name type="scientific">Phakopsora pachyrhizi</name>
    <name type="common">Asian soybean rust disease fungus</name>
    <dbReference type="NCBI Taxonomy" id="170000"/>
    <lineage>
        <taxon>Eukaryota</taxon>
        <taxon>Fungi</taxon>
        <taxon>Dikarya</taxon>
        <taxon>Basidiomycota</taxon>
        <taxon>Pucciniomycotina</taxon>
        <taxon>Pucciniomycetes</taxon>
        <taxon>Pucciniales</taxon>
        <taxon>Phakopsoraceae</taxon>
        <taxon>Phakopsora</taxon>
    </lineage>
</organism>
<feature type="transmembrane region" description="Helical" evidence="1">
    <location>
        <begin position="118"/>
        <end position="140"/>
    </location>
</feature>
<evidence type="ECO:0000313" key="2">
    <source>
        <dbReference type="EMBL" id="CAH7671531.1"/>
    </source>
</evidence>
<gene>
    <name evidence="2" type="ORF">PPACK8108_LOCUS6316</name>
</gene>
<evidence type="ECO:0000313" key="3">
    <source>
        <dbReference type="Proteomes" id="UP001153365"/>
    </source>
</evidence>
<keyword evidence="1" id="KW-0812">Transmembrane</keyword>
<feature type="transmembrane region" description="Helical" evidence="1">
    <location>
        <begin position="355"/>
        <end position="380"/>
    </location>
</feature>
<evidence type="ECO:0000256" key="1">
    <source>
        <dbReference type="SAM" id="Phobius"/>
    </source>
</evidence>
<dbReference type="AlphaFoldDB" id="A0AAV0ATH3"/>
<feature type="transmembrane region" description="Helical" evidence="1">
    <location>
        <begin position="283"/>
        <end position="310"/>
    </location>
</feature>
<feature type="transmembrane region" description="Helical" evidence="1">
    <location>
        <begin position="160"/>
        <end position="184"/>
    </location>
</feature>
<feature type="transmembrane region" description="Helical" evidence="1">
    <location>
        <begin position="61"/>
        <end position="86"/>
    </location>
</feature>
<feature type="transmembrane region" description="Helical" evidence="1">
    <location>
        <begin position="392"/>
        <end position="413"/>
    </location>
</feature>
<protein>
    <submittedName>
        <fullName evidence="2">Expressed protein</fullName>
    </submittedName>
</protein>
<accession>A0AAV0ATH3</accession>
<dbReference type="EMBL" id="CALTRL010001205">
    <property type="protein sequence ID" value="CAH7671531.1"/>
    <property type="molecule type" value="Genomic_DNA"/>
</dbReference>
<sequence length="491" mass="54826">MATHQGNMMGSSPLWALGKSRESIILVVMRFIKMRGAHTFSRDDIYHIEKRRYPPVAQSTYVILLVLGVLHLLVMWACFLVIVLPLKSQECKRRKYLWAFKRVYSGHISKSFIVPNSALAVGTTQFVSSTLCLISVALQYLSFASPQAASRVSLNAVVQIMWLFNFYGYWITGWAALCTVLCSAQSQIPNFIKPLSLMPKAVNTLCLTFPALVTIFSIGEAIIIFLGHIEESRAYNGTRDVMLQLVNAQENNQSLSLVLKSELVGNIADLINAVARLIYRTRFSSICWVIITLLTLVFLSVSGLSLVFLLRRTSSQISNIRVTDTQFREGGGLNSGAPIKVSSTNEMQCALKKGYTYLLCHNLVMILSILYTIAVCIVIALQSDYIITSSYWRALGSWLYLVSGLIVAVAMVLQSWRIFVDLDIFIPEKESRGARVSTPPGALRSGFSAFEETNFELETKIVNLCGTAEIHEARFGVRKQKAEVVVLRRAF</sequence>